<evidence type="ECO:0000313" key="3">
    <source>
        <dbReference type="EMBL" id="RKL45136.1"/>
    </source>
</evidence>
<evidence type="ECO:0000313" key="4">
    <source>
        <dbReference type="Proteomes" id="UP000283569"/>
    </source>
</evidence>
<dbReference type="InterPro" id="IPR019956">
    <property type="entry name" value="Ubiquitin_dom"/>
</dbReference>
<dbReference type="PROSITE" id="PS00299">
    <property type="entry name" value="UBIQUITIN_1"/>
    <property type="match status" value="1"/>
</dbReference>
<dbReference type="EMBL" id="MRDB01000009">
    <property type="protein sequence ID" value="RKL45136.1"/>
    <property type="molecule type" value="Genomic_DNA"/>
</dbReference>
<dbReference type="SMART" id="SM00213">
    <property type="entry name" value="UBQ"/>
    <property type="match status" value="1"/>
</dbReference>
<name>A0A420TUA4_GIBIN</name>
<protein>
    <recommendedName>
        <fullName evidence="2">Ubiquitin-like domain-containing protein</fullName>
    </recommendedName>
</protein>
<feature type="domain" description="Ubiquitin-like" evidence="2">
    <location>
        <begin position="197"/>
        <end position="259"/>
    </location>
</feature>
<dbReference type="Proteomes" id="UP000283569">
    <property type="component" value="Unassembled WGS sequence"/>
</dbReference>
<dbReference type="PRINTS" id="PR00348">
    <property type="entry name" value="UBIQUITIN"/>
</dbReference>
<dbReference type="InterPro" id="IPR029071">
    <property type="entry name" value="Ubiquitin-like_domsf"/>
</dbReference>
<dbReference type="InterPro" id="IPR050158">
    <property type="entry name" value="Ubiquitin_ubiquitin-like"/>
</dbReference>
<dbReference type="InterPro" id="IPR000626">
    <property type="entry name" value="Ubiquitin-like_dom"/>
</dbReference>
<dbReference type="AlphaFoldDB" id="A0A420TUA4"/>
<dbReference type="PANTHER" id="PTHR10666">
    <property type="entry name" value="UBIQUITIN"/>
    <property type="match status" value="1"/>
</dbReference>
<feature type="region of interest" description="Disordered" evidence="1">
    <location>
        <begin position="417"/>
        <end position="441"/>
    </location>
</feature>
<dbReference type="Gene3D" id="3.10.20.90">
    <property type="entry name" value="Phosphatidylinositol 3-kinase Catalytic Subunit, Chain A, domain 1"/>
    <property type="match status" value="1"/>
</dbReference>
<proteinExistence type="predicted"/>
<accession>A0A420TUA4</accession>
<comment type="caution">
    <text evidence="3">The sequence shown here is derived from an EMBL/GenBank/DDBJ whole genome shotgun (WGS) entry which is preliminary data.</text>
</comment>
<sequence length="482" mass="52817">MLEELTPWEPRARVTSRVQSVKIDDLVISFMRTIRVPDNETINDLPPSLGRFPLFKIDDYADKLPASMAEKGGIFIPMYQREAMWIDFESKNRYAIKIFTGNVNAISGEPRVPDAASSLRRRELLGQNKPVQDYVVTPYQPWIDGVATEPGKVRQFVAMPVGSGHSVEAQMTGQETTAGLQFEVTRLDLPEEKERKINLEVKTLTGKSINIKISNHALICDLKQKIEEMEGIPPGQQRLVFDGLQLEDYRLLVDYGIEEVCDISSSPVIIESPTNEQSEQASIVHLVLRLRGGGHGPPPEPKNAEMTLAAGGAIRQSIVAVPQRQFRKTITIAFNVQLLNTASFSAVTGLAPPSTPASAAAYTRLGLPFYHLYEEPSLVSGGFSGLKSVAQIDGTPEKALEDLSIIDVKTGEPVVGYNGGNGGAKKPRGDTAGPKLGRVGLLDPRGSRAELQFTWEIAAKHKAEHLAKMESNRQSVSQSKNL</sequence>
<gene>
    <name evidence="3" type="ORF">BFJ72_g3786</name>
</gene>
<dbReference type="SUPFAM" id="SSF54236">
    <property type="entry name" value="Ubiquitin-like"/>
    <property type="match status" value="1"/>
</dbReference>
<evidence type="ECO:0000256" key="1">
    <source>
        <dbReference type="SAM" id="MobiDB-lite"/>
    </source>
</evidence>
<evidence type="ECO:0000259" key="2">
    <source>
        <dbReference type="PROSITE" id="PS50053"/>
    </source>
</evidence>
<dbReference type="Pfam" id="PF00240">
    <property type="entry name" value="ubiquitin"/>
    <property type="match status" value="1"/>
</dbReference>
<dbReference type="PROSITE" id="PS50053">
    <property type="entry name" value="UBIQUITIN_2"/>
    <property type="match status" value="1"/>
</dbReference>
<organism evidence="3 4">
    <name type="scientific">Gibberella intermedia</name>
    <name type="common">Bulb rot disease fungus</name>
    <name type="synonym">Fusarium proliferatum</name>
    <dbReference type="NCBI Taxonomy" id="948311"/>
    <lineage>
        <taxon>Eukaryota</taxon>
        <taxon>Fungi</taxon>
        <taxon>Dikarya</taxon>
        <taxon>Ascomycota</taxon>
        <taxon>Pezizomycotina</taxon>
        <taxon>Sordariomycetes</taxon>
        <taxon>Hypocreomycetidae</taxon>
        <taxon>Hypocreales</taxon>
        <taxon>Nectriaceae</taxon>
        <taxon>Fusarium</taxon>
        <taxon>Fusarium fujikuroi species complex</taxon>
    </lineage>
</organism>
<dbReference type="InterPro" id="IPR019954">
    <property type="entry name" value="Ubiquitin_CS"/>
</dbReference>
<reference evidence="3 4" key="1">
    <citation type="journal article" date="2018" name="Sci. Rep.">
        <title>Characterisation of pathogen-specific regions and novel effector candidates in Fusarium oxysporum f. sp. cepae.</title>
        <authorList>
            <person name="Armitage A.D."/>
            <person name="Taylor A."/>
            <person name="Sobczyk M.K."/>
            <person name="Baxter L."/>
            <person name="Greenfield B.P."/>
            <person name="Bates H.J."/>
            <person name="Wilson F."/>
            <person name="Jackson A.C."/>
            <person name="Ott S."/>
            <person name="Harrison R.J."/>
            <person name="Clarkson J.P."/>
        </authorList>
    </citation>
    <scope>NUCLEOTIDE SEQUENCE [LARGE SCALE GENOMIC DNA]</scope>
    <source>
        <strain evidence="3 4">Fp_A8</strain>
    </source>
</reference>